<dbReference type="InterPro" id="IPR031802">
    <property type="entry name" value="FAM193_C"/>
</dbReference>
<keyword evidence="2" id="KW-0597">Phosphoprotein</keyword>
<dbReference type="PANTHER" id="PTHR15109:SF4">
    <property type="entry name" value="FAM193 C-TERMINAL DOMAIN-CONTAINING PROTEIN"/>
    <property type="match status" value="1"/>
</dbReference>
<feature type="domain" description="FAM193 C-terminal" evidence="5">
    <location>
        <begin position="966"/>
        <end position="1021"/>
    </location>
</feature>
<dbReference type="InterPro" id="IPR029717">
    <property type="entry name" value="FAM193"/>
</dbReference>
<evidence type="ECO:0000313" key="6">
    <source>
        <dbReference type="EMBL" id="CAG5117061.1"/>
    </source>
</evidence>
<feature type="compositionally biased region" description="Polar residues" evidence="4">
    <location>
        <begin position="334"/>
        <end position="353"/>
    </location>
</feature>
<evidence type="ECO:0000259" key="5">
    <source>
        <dbReference type="Pfam" id="PF15914"/>
    </source>
</evidence>
<dbReference type="Proteomes" id="UP000678393">
    <property type="component" value="Unassembled WGS sequence"/>
</dbReference>
<feature type="region of interest" description="Disordered" evidence="4">
    <location>
        <begin position="626"/>
        <end position="657"/>
    </location>
</feature>
<evidence type="ECO:0000256" key="4">
    <source>
        <dbReference type="SAM" id="MobiDB-lite"/>
    </source>
</evidence>
<feature type="region of interest" description="Disordered" evidence="4">
    <location>
        <begin position="560"/>
        <end position="583"/>
    </location>
</feature>
<feature type="region of interest" description="Disordered" evidence="4">
    <location>
        <begin position="334"/>
        <end position="376"/>
    </location>
</feature>
<organism evidence="6 7">
    <name type="scientific">Candidula unifasciata</name>
    <dbReference type="NCBI Taxonomy" id="100452"/>
    <lineage>
        <taxon>Eukaryota</taxon>
        <taxon>Metazoa</taxon>
        <taxon>Spiralia</taxon>
        <taxon>Lophotrochozoa</taxon>
        <taxon>Mollusca</taxon>
        <taxon>Gastropoda</taxon>
        <taxon>Heterobranchia</taxon>
        <taxon>Euthyneura</taxon>
        <taxon>Panpulmonata</taxon>
        <taxon>Eupulmonata</taxon>
        <taxon>Stylommatophora</taxon>
        <taxon>Helicina</taxon>
        <taxon>Helicoidea</taxon>
        <taxon>Geomitridae</taxon>
        <taxon>Candidula</taxon>
    </lineage>
</organism>
<comment type="caution">
    <text evidence="6">The sequence shown here is derived from an EMBL/GenBank/DDBJ whole genome shotgun (WGS) entry which is preliminary data.</text>
</comment>
<evidence type="ECO:0000256" key="1">
    <source>
        <dbReference type="ARBA" id="ARBA00009689"/>
    </source>
</evidence>
<protein>
    <recommendedName>
        <fullName evidence="5">FAM193 C-terminal domain-containing protein</fullName>
    </recommendedName>
</protein>
<feature type="compositionally biased region" description="Basic residues" evidence="4">
    <location>
        <begin position="560"/>
        <end position="575"/>
    </location>
</feature>
<evidence type="ECO:0000256" key="3">
    <source>
        <dbReference type="ARBA" id="ARBA00023054"/>
    </source>
</evidence>
<gene>
    <name evidence="6" type="ORF">CUNI_LOCUS2619</name>
</gene>
<proteinExistence type="inferred from homology"/>
<reference evidence="6" key="1">
    <citation type="submission" date="2021-04" db="EMBL/GenBank/DDBJ databases">
        <authorList>
            <consortium name="Molecular Ecology Group"/>
        </authorList>
    </citation>
    <scope>NUCLEOTIDE SEQUENCE</scope>
</reference>
<keyword evidence="3" id="KW-0175">Coiled coil</keyword>
<feature type="compositionally biased region" description="Low complexity" evidence="4">
    <location>
        <begin position="832"/>
        <end position="847"/>
    </location>
</feature>
<dbReference type="Pfam" id="PF15914">
    <property type="entry name" value="FAM193_C"/>
    <property type="match status" value="1"/>
</dbReference>
<dbReference type="EMBL" id="CAJHNH020000341">
    <property type="protein sequence ID" value="CAG5117061.1"/>
    <property type="molecule type" value="Genomic_DNA"/>
</dbReference>
<sequence length="1024" mass="110440">MPMCKLKDADALWEAVQHHHQQQLLQHQQQMLSLQQNCVHCKQAKHGQQCPFQPKLDPELSRQLDAELAKSGLLPGGAGDCGADSVAGLGDAADDRGSSDSGGSVNPSMCATCQCHACLKQSGHVISASLPLQIPESPPPAELHLYPHIHGLSQNHPQHYMLDLPSPLLPPLKLPFKLDFDAHTGMQDHLSYTYSDWDNTVQPRPGSLAAQHHHQHHQRLSALSSDLLPPPLVTSVAPFTFDLASHLATHTTHTSTTNTTSAFKSVAGKPLISSILPTVSNVNHILSDGSSVDPLRPVDFTSHSKIPQSCLNLNSVSSSAFSSLSFSCPTTSAPSSSIPGLPMTSLTSKSNGSCHGPPCSRPAPVGGNTSSSKWERNQHCRKFSAGNKPVVGVPNQNPQHSMGALPLTGSLQGPPLPTSPSVLKNLNFTSKHNTQTCSHPLISRPGLSPHPAPGAPTTTFPPTTGGTGISLSCSNSSPPMVNNVGVGTSSPCHEPECNAHHHDDNCDSVDDSCSEKSSSTSTSNQKEGKYCDCCYCEFFGHSNTQVAKTSTNYIEMKDRLRKKLKKRSESKHKQGTPKNGFILDGEKEELDPLEKKGLDGLLSFINGTDKEGHRKDIEKELTAKAAKRARQKQKKLEEKARQAKSTSPTDKHIQPEPESTLRQLLLNQTLNAGSQSGLDFKLSMMKPKSQRARSASGKNNSHEELVVKDAGPSMLKQEINRSSLIIESTRPTISLSPKNVDKFTSSQQRLLAGNSESSQHMLHFLNALQQQRHNHQNKNKSANPSSINNSKGASAAQLKCDGTVNRAFSAKSSSEPNKVNGVAKQQNDCHHQLQQNPQNQKQQQLNKIMNGKIATSSSSSSQSTGASNHVATSDADWPSQPEPHVYVNGRSGKHEGVGNTLSTPVTTTVASNGKNPSVDSPNAGCGNSASQSPSCGTKLAPEQGKTNGKSKKNKKKNKNGTVRGVDEIFMPKSESELDGDVDDFERELEEFKRFCFEPAEPKERRKISVNVNLKDIFKKKTGLV</sequence>
<feature type="region of interest" description="Disordered" evidence="4">
    <location>
        <begin position="809"/>
        <end position="980"/>
    </location>
</feature>
<dbReference type="AlphaFoldDB" id="A0A8S3YP46"/>
<keyword evidence="7" id="KW-1185">Reference proteome</keyword>
<comment type="similarity">
    <text evidence="1">Belongs to the FAM193 family.</text>
</comment>
<feature type="compositionally biased region" description="Polar residues" evidence="4">
    <location>
        <begin position="899"/>
        <end position="935"/>
    </location>
</feature>
<evidence type="ECO:0000313" key="7">
    <source>
        <dbReference type="Proteomes" id="UP000678393"/>
    </source>
</evidence>
<dbReference type="PANTHER" id="PTHR15109">
    <property type="entry name" value="AGAP004327-PA"/>
    <property type="match status" value="1"/>
</dbReference>
<accession>A0A8S3YP46</accession>
<feature type="region of interest" description="Disordered" evidence="4">
    <location>
        <begin position="771"/>
        <end position="796"/>
    </location>
</feature>
<feature type="compositionally biased region" description="Polar residues" evidence="4">
    <location>
        <begin position="781"/>
        <end position="792"/>
    </location>
</feature>
<feature type="region of interest" description="Disordered" evidence="4">
    <location>
        <begin position="508"/>
        <end position="527"/>
    </location>
</feature>
<name>A0A8S3YP46_9EUPU</name>
<evidence type="ECO:0000256" key="2">
    <source>
        <dbReference type="ARBA" id="ARBA00022553"/>
    </source>
</evidence>
<dbReference type="OrthoDB" id="10044608at2759"/>
<feature type="compositionally biased region" description="Basic residues" evidence="4">
    <location>
        <begin position="948"/>
        <end position="958"/>
    </location>
</feature>